<dbReference type="Proteomes" id="UP001295462">
    <property type="component" value="Unassembled WGS sequence"/>
</dbReference>
<dbReference type="AlphaFoldDB" id="A0AAU9QPM0"/>
<organism evidence="1 2">
    <name type="scientific">Vibrio jasicida</name>
    <dbReference type="NCBI Taxonomy" id="766224"/>
    <lineage>
        <taxon>Bacteria</taxon>
        <taxon>Pseudomonadati</taxon>
        <taxon>Pseudomonadota</taxon>
        <taxon>Gammaproteobacteria</taxon>
        <taxon>Vibrionales</taxon>
        <taxon>Vibrionaceae</taxon>
        <taxon>Vibrio</taxon>
    </lineage>
</organism>
<dbReference type="EMBL" id="CAKMUD010000087">
    <property type="protein sequence ID" value="CAH1597688.1"/>
    <property type="molecule type" value="Genomic_DNA"/>
</dbReference>
<protein>
    <recommendedName>
        <fullName evidence="3">Secreted protein</fullName>
    </recommendedName>
</protein>
<reference evidence="1" key="1">
    <citation type="submission" date="2022-01" db="EMBL/GenBank/DDBJ databases">
        <authorList>
            <person name="Lagorce A."/>
        </authorList>
    </citation>
    <scope>NUCLEOTIDE SEQUENCE</scope>
    <source>
        <strain evidence="1">Th15_F1_A12</strain>
    </source>
</reference>
<accession>A0AAU9QPM0</accession>
<evidence type="ECO:0000313" key="2">
    <source>
        <dbReference type="Proteomes" id="UP001295462"/>
    </source>
</evidence>
<proteinExistence type="predicted"/>
<evidence type="ECO:0008006" key="3">
    <source>
        <dbReference type="Google" id="ProtNLM"/>
    </source>
</evidence>
<name>A0AAU9QPM0_9VIBR</name>
<evidence type="ECO:0000313" key="1">
    <source>
        <dbReference type="EMBL" id="CAH1597688.1"/>
    </source>
</evidence>
<comment type="caution">
    <text evidence="1">The sequence shown here is derived from an EMBL/GenBank/DDBJ whole genome shotgun (WGS) entry which is preliminary data.</text>
</comment>
<gene>
    <name evidence="1" type="ORF">THF1A12_330024</name>
</gene>
<sequence>MRSIFFTLTLRLFRLWVKVSALSTAIGTYKDVESRLLLLLQRGDALDMFSVGATTHAEHLRRFALITVC</sequence>